<comment type="caution">
    <text evidence="2">The sequence shown here is derived from an EMBL/GenBank/DDBJ whole genome shotgun (WGS) entry which is preliminary data.</text>
</comment>
<accession>A0ABS5Q4Q0</accession>
<dbReference type="RefSeq" id="WP_213641110.1">
    <property type="nucleotide sequence ID" value="NZ_JADPMV010000002.1"/>
</dbReference>
<evidence type="ECO:0000313" key="3">
    <source>
        <dbReference type="Proteomes" id="UP001196601"/>
    </source>
</evidence>
<dbReference type="EMBL" id="JADPMV010000002">
    <property type="protein sequence ID" value="MBS7663741.1"/>
    <property type="molecule type" value="Genomic_DNA"/>
</dbReference>
<dbReference type="PANTHER" id="PTHR43130">
    <property type="entry name" value="ARAC-FAMILY TRANSCRIPTIONAL REGULATOR"/>
    <property type="match status" value="1"/>
</dbReference>
<dbReference type="SUPFAM" id="SSF52317">
    <property type="entry name" value="Class I glutamine amidotransferase-like"/>
    <property type="match status" value="1"/>
</dbReference>
<dbReference type="InterPro" id="IPR052158">
    <property type="entry name" value="INH-QAR"/>
</dbReference>
<dbReference type="InterPro" id="IPR029062">
    <property type="entry name" value="Class_I_gatase-like"/>
</dbReference>
<sequence>MTFRIGFLLYPQLTQLDLTGPAQVLAAMSDSALHFVWKTLEPVPSDAGIGLLPGDTFASCPALDMLLVPGGPGQQRLMGDGAVLDWLARQGGQARWVTSVCSGSLLLGAAGLLKGYRAASHWAYRDYLPAFGAEIDAGRVVVDRNRITGGGITAGIDLALQVVARVRGEEEARAIELQLEYAPQPPFACGRPELAGPALTERVRRRLAADLKRVNEG</sequence>
<dbReference type="Pfam" id="PF01965">
    <property type="entry name" value="DJ-1_PfpI"/>
    <property type="match status" value="1"/>
</dbReference>
<organism evidence="2 3">
    <name type="scientific">Pseudomonas lalucatii</name>
    <dbReference type="NCBI Taxonomy" id="1424203"/>
    <lineage>
        <taxon>Bacteria</taxon>
        <taxon>Pseudomonadati</taxon>
        <taxon>Pseudomonadota</taxon>
        <taxon>Gammaproteobacteria</taxon>
        <taxon>Pseudomonadales</taxon>
        <taxon>Pseudomonadaceae</taxon>
        <taxon>Pseudomonas</taxon>
    </lineage>
</organism>
<dbReference type="Gene3D" id="3.40.50.880">
    <property type="match status" value="1"/>
</dbReference>
<name>A0ABS5Q4Q0_9PSED</name>
<feature type="domain" description="DJ-1/PfpI" evidence="1">
    <location>
        <begin position="4"/>
        <end position="164"/>
    </location>
</feature>
<dbReference type="CDD" id="cd03139">
    <property type="entry name" value="GATase1_PfpI_2"/>
    <property type="match status" value="1"/>
</dbReference>
<proteinExistence type="predicted"/>
<gene>
    <name evidence="2" type="ORF">I0D00_17585</name>
</gene>
<protein>
    <submittedName>
        <fullName evidence="2">DJ-1/PfpI family protein</fullName>
    </submittedName>
</protein>
<dbReference type="InterPro" id="IPR002818">
    <property type="entry name" value="DJ-1/PfpI"/>
</dbReference>
<dbReference type="PANTHER" id="PTHR43130:SF2">
    <property type="entry name" value="DJ-1_PFPI DOMAIN-CONTAINING PROTEIN"/>
    <property type="match status" value="1"/>
</dbReference>
<evidence type="ECO:0000313" key="2">
    <source>
        <dbReference type="EMBL" id="MBS7663741.1"/>
    </source>
</evidence>
<keyword evidence="3" id="KW-1185">Reference proteome</keyword>
<dbReference type="Proteomes" id="UP001196601">
    <property type="component" value="Unassembled WGS sequence"/>
</dbReference>
<reference evidence="2 3" key="1">
    <citation type="journal article" date="2021" name="Syst. Appl. Microbiol.">
        <title>Pseudomonas lalucatii sp. nov. isolated from Vallgornera, a karstic cave in Mallorca, Western Mediterranean.</title>
        <authorList>
            <person name="Busquets A."/>
            <person name="Mulet M."/>
            <person name="Gomila M."/>
            <person name="Garcia-Valdes E."/>
        </authorList>
    </citation>
    <scope>NUCLEOTIDE SEQUENCE [LARGE SCALE GENOMIC DNA]</scope>
    <source>
        <strain evidence="2 3">R1b54</strain>
    </source>
</reference>
<evidence type="ECO:0000259" key="1">
    <source>
        <dbReference type="Pfam" id="PF01965"/>
    </source>
</evidence>